<evidence type="ECO:0000313" key="11">
    <source>
        <dbReference type="Proteomes" id="UP001153365"/>
    </source>
</evidence>
<feature type="active site" description="Proton donor" evidence="6">
    <location>
        <position position="491"/>
    </location>
</feature>
<feature type="disulfide bond" evidence="8">
    <location>
        <begin position="448"/>
        <end position="477"/>
    </location>
</feature>
<evidence type="ECO:0000256" key="5">
    <source>
        <dbReference type="ARBA" id="ARBA00023157"/>
    </source>
</evidence>
<dbReference type="GO" id="GO:0016020">
    <property type="term" value="C:membrane"/>
    <property type="evidence" value="ECO:0007669"/>
    <property type="project" value="InterPro"/>
</dbReference>
<dbReference type="EC" id="3.2.1.-" evidence="9"/>
<dbReference type="InterPro" id="IPR050749">
    <property type="entry name" value="Glycosyl_Hydrolase_47"/>
</dbReference>
<dbReference type="GO" id="GO:0005509">
    <property type="term" value="F:calcium ion binding"/>
    <property type="evidence" value="ECO:0007669"/>
    <property type="project" value="InterPro"/>
</dbReference>
<dbReference type="GO" id="GO:0036503">
    <property type="term" value="P:ERAD pathway"/>
    <property type="evidence" value="ECO:0007669"/>
    <property type="project" value="UniProtKB-ARBA"/>
</dbReference>
<dbReference type="GO" id="GO:0005975">
    <property type="term" value="P:carbohydrate metabolic process"/>
    <property type="evidence" value="ECO:0007669"/>
    <property type="project" value="InterPro"/>
</dbReference>
<evidence type="ECO:0000256" key="1">
    <source>
        <dbReference type="ARBA" id="ARBA00001913"/>
    </source>
</evidence>
<keyword evidence="5 8" id="KW-1015">Disulfide bond</keyword>
<name>A0AAV0AWG8_PHAPC</name>
<dbReference type="EMBL" id="CALTRL010001743">
    <property type="protein sequence ID" value="CAH7673567.1"/>
    <property type="molecule type" value="Genomic_DNA"/>
</dbReference>
<dbReference type="PANTHER" id="PTHR11742:SF103">
    <property type="entry name" value="ENDOPLASMIC RETICULUM MANNOSIDASE MNL2-RELATED"/>
    <property type="match status" value="1"/>
</dbReference>
<evidence type="ECO:0000256" key="9">
    <source>
        <dbReference type="RuleBase" id="RU361193"/>
    </source>
</evidence>
<feature type="active site" description="Proton donor" evidence="6">
    <location>
        <position position="245"/>
    </location>
</feature>
<organism evidence="10 11">
    <name type="scientific">Phakopsora pachyrhizi</name>
    <name type="common">Asian soybean rust disease fungus</name>
    <dbReference type="NCBI Taxonomy" id="170000"/>
    <lineage>
        <taxon>Eukaryota</taxon>
        <taxon>Fungi</taxon>
        <taxon>Dikarya</taxon>
        <taxon>Basidiomycota</taxon>
        <taxon>Pucciniomycotina</taxon>
        <taxon>Pucciniomycetes</taxon>
        <taxon>Pucciniales</taxon>
        <taxon>Phakopsoraceae</taxon>
        <taxon>Phakopsora</taxon>
    </lineage>
</organism>
<evidence type="ECO:0000256" key="6">
    <source>
        <dbReference type="PIRSR" id="PIRSR601382-1"/>
    </source>
</evidence>
<dbReference type="GO" id="GO:0004571">
    <property type="term" value="F:mannosyl-oligosaccharide 1,2-alpha-mannosidase activity"/>
    <property type="evidence" value="ECO:0007669"/>
    <property type="project" value="InterPro"/>
</dbReference>
<dbReference type="Pfam" id="PF01532">
    <property type="entry name" value="Glyco_hydro_47"/>
    <property type="match status" value="1"/>
</dbReference>
<keyword evidence="11" id="KW-1185">Reference proteome</keyword>
<gene>
    <name evidence="10" type="ORF">PPACK8108_LOCUS8443</name>
</gene>
<dbReference type="FunFam" id="1.50.10.10:FF:000130">
    <property type="entry name" value="Uncharacterized protein"/>
    <property type="match status" value="1"/>
</dbReference>
<keyword evidence="9" id="KW-0326">Glycosidase</keyword>
<sequence length="728" mass="84439">MDLPILHHTSNDAFDPINHFRQLPDSQHPWSTSEPDRASIIKTWLNPNRFSEPDHHTGIYTGSTPPPIRQLPRQSILRPREPELEDPIPIEEIVGLDPMSVWSDRSLVESAEDSVKIQFEGFKRLGWESDEDRLIRLSRRDWVRRTFQHVWEGYKAKAWGHDELRPISGSFDDPFSGWGATLVDCLDNLLIMNMTQEYNYARNHVRALDWGHVIDFSTINRGRHLTKTEEFSKLKFERPLIPFFETVIRYMGGLISAYDLSGDKLMLERVEDLVKWLLPAFGTQSGFPILRYRMGSNPSGIKSGRVCLAEIGSMTLEFTRLAQLTNKDYYYNLVQRIMDSMDGDQWKSNNRPGSLFPTYIDPDFPMSLSGLYSIGGEADSYYEYLIKEYQLLRGTSPQYKRMFETAVDSINTHLVKRYQLEPGGGKNLTVIGDLAWGSFRPSLDHLACFAGGMIGMGSKLLDRKDYLDLAIDHTDSCVWAYESTKTGVAPEKMMLMEGDDLNRWEQVNFKGKMYRQLRGNPIRGAFTLDPKYIGRPETIESVFYMWRITGDKVWQDRAWRMFTSWVENCLTEFGFADLKDVHGSTARLSDKQESFVLAETLKYYYLLFSEPELISLDDYVFNTEAHPFRVSRPEVNIFESDEERRPRMRSWRESDWSNEARGTKIVKIEDEESIRFIDPKSHQGDDRGGDENVRIGDGTYLQQWSRVDFEKMDEVDLQEFKKAFGIDS</sequence>
<dbReference type="Proteomes" id="UP001153365">
    <property type="component" value="Unassembled WGS sequence"/>
</dbReference>
<dbReference type="GO" id="GO:0005783">
    <property type="term" value="C:endoplasmic reticulum"/>
    <property type="evidence" value="ECO:0007669"/>
    <property type="project" value="TreeGrafter"/>
</dbReference>
<evidence type="ECO:0000256" key="3">
    <source>
        <dbReference type="ARBA" id="ARBA00007658"/>
    </source>
</evidence>
<evidence type="ECO:0000313" key="10">
    <source>
        <dbReference type="EMBL" id="CAH7673567.1"/>
    </source>
</evidence>
<feature type="active site" evidence="6">
    <location>
        <position position="379"/>
    </location>
</feature>
<dbReference type="PANTHER" id="PTHR11742">
    <property type="entry name" value="MANNOSYL-OLIGOSACCHARIDE ALPHA-1,2-MANNOSIDASE-RELATED"/>
    <property type="match status" value="1"/>
</dbReference>
<dbReference type="AlphaFoldDB" id="A0AAV0AWG8"/>
<dbReference type="Gene3D" id="1.50.10.10">
    <property type="match status" value="1"/>
</dbReference>
<feature type="binding site" evidence="7">
    <location>
        <position position="623"/>
    </location>
    <ligand>
        <name>Ca(2+)</name>
        <dbReference type="ChEBI" id="CHEBI:29108"/>
    </ligand>
</feature>
<dbReference type="SUPFAM" id="SSF48225">
    <property type="entry name" value="Seven-hairpin glycosidases"/>
    <property type="match status" value="1"/>
</dbReference>
<evidence type="ECO:0000256" key="8">
    <source>
        <dbReference type="PIRSR" id="PIRSR601382-3"/>
    </source>
</evidence>
<evidence type="ECO:0000256" key="2">
    <source>
        <dbReference type="ARBA" id="ARBA00004922"/>
    </source>
</evidence>
<proteinExistence type="inferred from homology"/>
<dbReference type="InterPro" id="IPR001382">
    <property type="entry name" value="Glyco_hydro_47"/>
</dbReference>
<protein>
    <recommendedName>
        <fullName evidence="9">alpha-1,2-Mannosidase</fullName>
        <ecNumber evidence="9">3.2.1.-</ecNumber>
    </recommendedName>
</protein>
<dbReference type="PRINTS" id="PR00747">
    <property type="entry name" value="GLYHDRLASE47"/>
</dbReference>
<evidence type="ECO:0000256" key="7">
    <source>
        <dbReference type="PIRSR" id="PIRSR601382-2"/>
    </source>
</evidence>
<dbReference type="InterPro" id="IPR012341">
    <property type="entry name" value="6hp_glycosidase-like_sf"/>
</dbReference>
<reference evidence="10" key="1">
    <citation type="submission" date="2022-06" db="EMBL/GenBank/DDBJ databases">
        <authorList>
            <consortium name="SYNGENTA / RWTH Aachen University"/>
        </authorList>
    </citation>
    <scope>NUCLEOTIDE SEQUENCE</scope>
</reference>
<feature type="active site" evidence="6">
    <location>
        <position position="537"/>
    </location>
</feature>
<comment type="pathway">
    <text evidence="2">Protein modification; protein glycosylation.</text>
</comment>
<keyword evidence="7" id="KW-0479">Metal-binding</keyword>
<comment type="similarity">
    <text evidence="3 9">Belongs to the glycosyl hydrolase 47 family.</text>
</comment>
<keyword evidence="7" id="KW-0106">Calcium</keyword>
<keyword evidence="4 9" id="KW-0378">Hydrolase</keyword>
<accession>A0AAV0AWG8</accession>
<dbReference type="InterPro" id="IPR036026">
    <property type="entry name" value="Seven-hairpin_glycosidases"/>
</dbReference>
<comment type="caution">
    <text evidence="10">The sequence shown here is derived from an EMBL/GenBank/DDBJ whole genome shotgun (WGS) entry which is preliminary data.</text>
</comment>
<comment type="cofactor">
    <cofactor evidence="1 7">
        <name>Ca(2+)</name>
        <dbReference type="ChEBI" id="CHEBI:29108"/>
    </cofactor>
</comment>
<evidence type="ECO:0000256" key="4">
    <source>
        <dbReference type="ARBA" id="ARBA00022801"/>
    </source>
</evidence>